<evidence type="ECO:0000313" key="3">
    <source>
        <dbReference type="Proteomes" id="UP000639338"/>
    </source>
</evidence>
<feature type="binding site" evidence="1">
    <location>
        <begin position="32"/>
        <end position="33"/>
    </location>
    <ligand>
        <name>L-glutamate</name>
        <dbReference type="ChEBI" id="CHEBI:29985"/>
    </ligand>
</feature>
<dbReference type="EMBL" id="JACMRX010000001">
    <property type="protein sequence ID" value="KAF7998456.1"/>
    <property type="molecule type" value="Genomic_DNA"/>
</dbReference>
<dbReference type="InterPro" id="IPR043137">
    <property type="entry name" value="GGT_ssub_C"/>
</dbReference>
<dbReference type="InterPro" id="IPR029055">
    <property type="entry name" value="Ntn_hydrolases_N"/>
</dbReference>
<accession>A0A834Y4J8</accession>
<evidence type="ECO:0000313" key="2">
    <source>
        <dbReference type="EMBL" id="KAF7998456.1"/>
    </source>
</evidence>
<keyword evidence="3" id="KW-1185">Reference proteome</keyword>
<dbReference type="Pfam" id="PF01019">
    <property type="entry name" value="G_glu_transpept"/>
    <property type="match status" value="1"/>
</dbReference>
<dbReference type="PANTHER" id="PTHR11686">
    <property type="entry name" value="GAMMA GLUTAMYL TRANSPEPTIDASE"/>
    <property type="match status" value="1"/>
</dbReference>
<protein>
    <submittedName>
        <fullName evidence="2">Uncharacterized protein</fullName>
    </submittedName>
</protein>
<organism evidence="2 3">
    <name type="scientific">Aphidius gifuensis</name>
    <name type="common">Parasitoid wasp</name>
    <dbReference type="NCBI Taxonomy" id="684658"/>
    <lineage>
        <taxon>Eukaryota</taxon>
        <taxon>Metazoa</taxon>
        <taxon>Ecdysozoa</taxon>
        <taxon>Arthropoda</taxon>
        <taxon>Hexapoda</taxon>
        <taxon>Insecta</taxon>
        <taxon>Pterygota</taxon>
        <taxon>Neoptera</taxon>
        <taxon>Endopterygota</taxon>
        <taxon>Hymenoptera</taxon>
        <taxon>Apocrita</taxon>
        <taxon>Ichneumonoidea</taxon>
        <taxon>Braconidae</taxon>
        <taxon>Aphidiinae</taxon>
        <taxon>Aphidius</taxon>
    </lineage>
</organism>
<dbReference type="PANTHER" id="PTHR11686:SF9">
    <property type="entry name" value="RE13973P"/>
    <property type="match status" value="1"/>
</dbReference>
<evidence type="ECO:0000256" key="1">
    <source>
        <dbReference type="PIRSR" id="PIRSR600101-2"/>
    </source>
</evidence>
<comment type="caution">
    <text evidence="2">The sequence shown here is derived from an EMBL/GenBank/DDBJ whole genome shotgun (WGS) entry which is preliminary data.</text>
</comment>
<proteinExistence type="predicted"/>
<sequence length="119" mass="13466">MDDFSIFSITNIYSLPGVNKNNEIQSGKRPLSSMVPSIITTPDGDVKMIIARHLFMGDSLQRAITVPRIHHQLYPMVLTYSHLIPDRVIHGLRVLGHVIERSEYDSSVIALVRFDNYSS</sequence>
<dbReference type="Proteomes" id="UP000639338">
    <property type="component" value="Unassembled WGS sequence"/>
</dbReference>
<dbReference type="GO" id="GO:0005886">
    <property type="term" value="C:plasma membrane"/>
    <property type="evidence" value="ECO:0007669"/>
    <property type="project" value="TreeGrafter"/>
</dbReference>
<dbReference type="InterPro" id="IPR000101">
    <property type="entry name" value="GGT_peptidase"/>
</dbReference>
<dbReference type="GO" id="GO:0036374">
    <property type="term" value="F:glutathione hydrolase activity"/>
    <property type="evidence" value="ECO:0007669"/>
    <property type="project" value="InterPro"/>
</dbReference>
<dbReference type="SMR" id="A0A834Y4J8"/>
<dbReference type="GO" id="GO:0006751">
    <property type="term" value="P:glutathione catabolic process"/>
    <property type="evidence" value="ECO:0007669"/>
    <property type="project" value="InterPro"/>
</dbReference>
<reference evidence="2 3" key="1">
    <citation type="submission" date="2020-08" db="EMBL/GenBank/DDBJ databases">
        <title>Aphidius gifuensis genome sequencing and assembly.</title>
        <authorList>
            <person name="Du Z."/>
        </authorList>
    </citation>
    <scope>NUCLEOTIDE SEQUENCE [LARGE SCALE GENOMIC DNA]</scope>
    <source>
        <strain evidence="2">YNYX2018</strain>
        <tissue evidence="2">Adults</tissue>
    </source>
</reference>
<feature type="binding site" evidence="1">
    <location>
        <position position="3"/>
    </location>
    <ligand>
        <name>L-glutamate</name>
        <dbReference type="ChEBI" id="CHEBI:29985"/>
    </ligand>
</feature>
<dbReference type="Gene3D" id="3.60.20.40">
    <property type="match status" value="2"/>
</dbReference>
<dbReference type="AlphaFoldDB" id="A0A834Y4J8"/>
<name>A0A834Y4J8_APHGI</name>
<dbReference type="SUPFAM" id="SSF56235">
    <property type="entry name" value="N-terminal nucleophile aminohydrolases (Ntn hydrolases)"/>
    <property type="match status" value="1"/>
</dbReference>
<dbReference type="OrthoDB" id="1081007at2759"/>
<gene>
    <name evidence="2" type="ORF">HCN44_010025</name>
</gene>